<reference evidence="3 4" key="1">
    <citation type="journal article" date="2020" name="ISME J.">
        <title>Uncovering the hidden diversity of litter-decomposition mechanisms in mushroom-forming fungi.</title>
        <authorList>
            <person name="Floudas D."/>
            <person name="Bentzer J."/>
            <person name="Ahren D."/>
            <person name="Johansson T."/>
            <person name="Persson P."/>
            <person name="Tunlid A."/>
        </authorList>
    </citation>
    <scope>NUCLEOTIDE SEQUENCE [LARGE SCALE GENOMIC DNA]</scope>
    <source>
        <strain evidence="3 4">CBS 291.85</strain>
    </source>
</reference>
<proteinExistence type="predicted"/>
<dbReference type="InterPro" id="IPR013785">
    <property type="entry name" value="Aldolase_TIM"/>
</dbReference>
<accession>A0A8H5GN68</accession>
<dbReference type="EMBL" id="JAACJM010000018">
    <property type="protein sequence ID" value="KAF5367725.1"/>
    <property type="molecule type" value="Genomic_DNA"/>
</dbReference>
<organism evidence="3 4">
    <name type="scientific">Tetrapyrgos nigripes</name>
    <dbReference type="NCBI Taxonomy" id="182062"/>
    <lineage>
        <taxon>Eukaryota</taxon>
        <taxon>Fungi</taxon>
        <taxon>Dikarya</taxon>
        <taxon>Basidiomycota</taxon>
        <taxon>Agaricomycotina</taxon>
        <taxon>Agaricomycetes</taxon>
        <taxon>Agaricomycetidae</taxon>
        <taxon>Agaricales</taxon>
        <taxon>Marasmiineae</taxon>
        <taxon>Marasmiaceae</taxon>
        <taxon>Tetrapyrgos</taxon>
    </lineage>
</organism>
<protein>
    <recommendedName>
        <fullName evidence="2">FMN-dependent dehydrogenase domain-containing protein</fullName>
    </recommendedName>
</protein>
<sequence length="73" mass="8079">MAGKKLKQWPGAFDYAHSSDSTSSAHHANLAALRSLHMVPRMLYPTNTRSLSTTLFGFRYLFSTLITPLGPLV</sequence>
<evidence type="ECO:0000259" key="2">
    <source>
        <dbReference type="Pfam" id="PF01070"/>
    </source>
</evidence>
<keyword evidence="4" id="KW-1185">Reference proteome</keyword>
<dbReference type="GO" id="GO:0016491">
    <property type="term" value="F:oxidoreductase activity"/>
    <property type="evidence" value="ECO:0007669"/>
    <property type="project" value="InterPro"/>
</dbReference>
<comment type="cofactor">
    <cofactor evidence="1">
        <name>FMN</name>
        <dbReference type="ChEBI" id="CHEBI:58210"/>
    </cofactor>
</comment>
<comment type="caution">
    <text evidence="3">The sequence shown here is derived from an EMBL/GenBank/DDBJ whole genome shotgun (WGS) entry which is preliminary data.</text>
</comment>
<dbReference type="Proteomes" id="UP000559256">
    <property type="component" value="Unassembled WGS sequence"/>
</dbReference>
<dbReference type="Gene3D" id="3.20.20.70">
    <property type="entry name" value="Aldolase class I"/>
    <property type="match status" value="1"/>
</dbReference>
<dbReference type="AlphaFoldDB" id="A0A8H5GN68"/>
<gene>
    <name evidence="3" type="ORF">D9758_009898</name>
</gene>
<dbReference type="Pfam" id="PF01070">
    <property type="entry name" value="FMN_dh"/>
    <property type="match status" value="1"/>
</dbReference>
<name>A0A8H5GN68_9AGAR</name>
<evidence type="ECO:0000313" key="4">
    <source>
        <dbReference type="Proteomes" id="UP000559256"/>
    </source>
</evidence>
<dbReference type="SUPFAM" id="SSF51395">
    <property type="entry name" value="FMN-linked oxidoreductases"/>
    <property type="match status" value="1"/>
</dbReference>
<evidence type="ECO:0000313" key="3">
    <source>
        <dbReference type="EMBL" id="KAF5367725.1"/>
    </source>
</evidence>
<evidence type="ECO:0000256" key="1">
    <source>
        <dbReference type="ARBA" id="ARBA00001917"/>
    </source>
</evidence>
<dbReference type="InterPro" id="IPR000262">
    <property type="entry name" value="FMN-dep_DH"/>
</dbReference>
<feature type="domain" description="FMN-dependent dehydrogenase" evidence="2">
    <location>
        <begin position="11"/>
        <end position="70"/>
    </location>
</feature>